<feature type="transmembrane region" description="Helical" evidence="1">
    <location>
        <begin position="196"/>
        <end position="217"/>
    </location>
</feature>
<feature type="transmembrane region" description="Helical" evidence="1">
    <location>
        <begin position="154"/>
        <end position="176"/>
    </location>
</feature>
<accession>A0A9D1E0X0</accession>
<dbReference type="GO" id="GO:0016020">
    <property type="term" value="C:membrane"/>
    <property type="evidence" value="ECO:0007669"/>
    <property type="project" value="InterPro"/>
</dbReference>
<dbReference type="SUPFAM" id="SSF81343">
    <property type="entry name" value="Fumarate reductase respiratory complex transmembrane subunits"/>
    <property type="match status" value="1"/>
</dbReference>
<keyword evidence="1" id="KW-1133">Transmembrane helix</keyword>
<dbReference type="CDD" id="cd03498">
    <property type="entry name" value="SQR_TypeB_2_TM"/>
    <property type="match status" value="1"/>
</dbReference>
<gene>
    <name evidence="2" type="ORF">IAC94_03395</name>
</gene>
<evidence type="ECO:0000256" key="1">
    <source>
        <dbReference type="SAM" id="Phobius"/>
    </source>
</evidence>
<dbReference type="Proteomes" id="UP000886744">
    <property type="component" value="Unassembled WGS sequence"/>
</dbReference>
<name>A0A9D1E0X0_9BACT</name>
<reference evidence="2" key="1">
    <citation type="submission" date="2020-10" db="EMBL/GenBank/DDBJ databases">
        <authorList>
            <person name="Gilroy R."/>
        </authorList>
    </citation>
    <scope>NUCLEOTIDE SEQUENCE</scope>
    <source>
        <strain evidence="2">ChiHjej13B12-12457</strain>
    </source>
</reference>
<comment type="caution">
    <text evidence="2">The sequence shown here is derived from an EMBL/GenBank/DDBJ whole genome shotgun (WGS) entry which is preliminary data.</text>
</comment>
<dbReference type="Gene3D" id="1.20.1300.10">
    <property type="entry name" value="Fumarate reductase/succinate dehydrogenase, transmembrane subunit"/>
    <property type="match status" value="1"/>
</dbReference>
<sequence length="223" mass="25021">MANIFTSSIGKKLIMSVTGLFLIIFLLLHATINGLSLISADAFRAGCDFMALPIITVMVPILAAGFIIHIIYAIYLSWTNYKARGNNRYAVANKSQADNWAAKNMLILGIVVLGLLAFHLTHFWADMQLLQFQGVPHDQLADPYGLLLETFGTWWVTVLYIIWFVALWMHLTHGFWSAFHTLGWNNNIWIGRLKVISYIVATIICLVFVAVAVVSYLKANAIM</sequence>
<proteinExistence type="predicted"/>
<evidence type="ECO:0000313" key="2">
    <source>
        <dbReference type="EMBL" id="HIR62553.1"/>
    </source>
</evidence>
<dbReference type="AlphaFoldDB" id="A0A9D1E0X0"/>
<keyword evidence="1" id="KW-0472">Membrane</keyword>
<keyword evidence="1" id="KW-0812">Transmembrane</keyword>
<dbReference type="InterPro" id="IPR034804">
    <property type="entry name" value="SQR/QFR_C/D"/>
</dbReference>
<dbReference type="EMBL" id="DVHI01000041">
    <property type="protein sequence ID" value="HIR62553.1"/>
    <property type="molecule type" value="Genomic_DNA"/>
</dbReference>
<protein>
    <submittedName>
        <fullName evidence="2">Succinate dehydrogenase cytochrome b subunit</fullName>
    </submittedName>
</protein>
<reference evidence="2" key="2">
    <citation type="journal article" date="2021" name="PeerJ">
        <title>Extensive microbial diversity within the chicken gut microbiome revealed by metagenomics and culture.</title>
        <authorList>
            <person name="Gilroy R."/>
            <person name="Ravi A."/>
            <person name="Getino M."/>
            <person name="Pursley I."/>
            <person name="Horton D.L."/>
            <person name="Alikhan N.F."/>
            <person name="Baker D."/>
            <person name="Gharbi K."/>
            <person name="Hall N."/>
            <person name="Watson M."/>
            <person name="Adriaenssens E.M."/>
            <person name="Foster-Nyarko E."/>
            <person name="Jarju S."/>
            <person name="Secka A."/>
            <person name="Antonio M."/>
            <person name="Oren A."/>
            <person name="Chaudhuri R.R."/>
            <person name="La Ragione R."/>
            <person name="Hildebrand F."/>
            <person name="Pallen M.J."/>
        </authorList>
    </citation>
    <scope>NUCLEOTIDE SEQUENCE</scope>
    <source>
        <strain evidence="2">ChiHjej13B12-12457</strain>
    </source>
</reference>
<feature type="transmembrane region" description="Helical" evidence="1">
    <location>
        <begin position="105"/>
        <end position="125"/>
    </location>
</feature>
<dbReference type="NCBIfam" id="TIGR02046">
    <property type="entry name" value="sdhC_b558_fam"/>
    <property type="match status" value="1"/>
</dbReference>
<dbReference type="InterPro" id="IPR011138">
    <property type="entry name" value="Cytochrome_b-558"/>
</dbReference>
<evidence type="ECO:0000313" key="3">
    <source>
        <dbReference type="Proteomes" id="UP000886744"/>
    </source>
</evidence>
<organism evidence="2 3">
    <name type="scientific">Candidatus Coprenecus avistercoris</name>
    <dbReference type="NCBI Taxonomy" id="2840730"/>
    <lineage>
        <taxon>Bacteria</taxon>
        <taxon>Pseudomonadati</taxon>
        <taxon>Bacteroidota</taxon>
        <taxon>Bacteroidia</taxon>
        <taxon>Bacteroidales</taxon>
        <taxon>Rikenellaceae</taxon>
        <taxon>Rikenellaceae incertae sedis</taxon>
        <taxon>Candidatus Coprenecus</taxon>
    </lineage>
</organism>
<feature type="transmembrane region" description="Helical" evidence="1">
    <location>
        <begin position="50"/>
        <end position="78"/>
    </location>
</feature>